<gene>
    <name evidence="2" type="ORF">PYR84_05980</name>
</gene>
<dbReference type="InterPro" id="IPR027417">
    <property type="entry name" value="P-loop_NTPase"/>
</dbReference>
<evidence type="ECO:0000259" key="1">
    <source>
        <dbReference type="Pfam" id="PF02463"/>
    </source>
</evidence>
<dbReference type="EMBL" id="CP120956">
    <property type="protein sequence ID" value="WFF82239.1"/>
    <property type="molecule type" value="Genomic_DNA"/>
</dbReference>
<dbReference type="RefSeq" id="WP_277849427.1">
    <property type="nucleotide sequence ID" value="NZ_CP120956.1"/>
</dbReference>
<dbReference type="GO" id="GO:0000731">
    <property type="term" value="P:DNA synthesis involved in DNA repair"/>
    <property type="evidence" value="ECO:0007669"/>
    <property type="project" value="TreeGrafter"/>
</dbReference>
<dbReference type="InterPro" id="IPR003395">
    <property type="entry name" value="RecF/RecN/SMC_N"/>
</dbReference>
<dbReference type="GO" id="GO:0006302">
    <property type="term" value="P:double-strand break repair"/>
    <property type="evidence" value="ECO:0007669"/>
    <property type="project" value="TreeGrafter"/>
</dbReference>
<accession>A0AAX3SQ36</accession>
<dbReference type="Pfam" id="PF02463">
    <property type="entry name" value="SMC_N"/>
    <property type="match status" value="1"/>
</dbReference>
<dbReference type="Proteomes" id="UP001219066">
    <property type="component" value="Chromosome"/>
</dbReference>
<organism evidence="2 3">
    <name type="scientific">Delftia tsuruhatensis</name>
    <dbReference type="NCBI Taxonomy" id="180282"/>
    <lineage>
        <taxon>Bacteria</taxon>
        <taxon>Pseudomonadati</taxon>
        <taxon>Pseudomonadota</taxon>
        <taxon>Betaproteobacteria</taxon>
        <taxon>Burkholderiales</taxon>
        <taxon>Comamonadaceae</taxon>
        <taxon>Delftia</taxon>
    </lineage>
</organism>
<feature type="domain" description="RecF/RecN/SMC N-terminal" evidence="1">
    <location>
        <begin position="5"/>
        <end position="357"/>
    </location>
</feature>
<dbReference type="PANTHER" id="PTHR32182">
    <property type="entry name" value="DNA REPLICATION AND REPAIR PROTEIN RECF"/>
    <property type="match status" value="1"/>
</dbReference>
<dbReference type="AlphaFoldDB" id="A0AAX3SQ36"/>
<dbReference type="SUPFAM" id="SSF52540">
    <property type="entry name" value="P-loop containing nucleoside triphosphate hydrolases"/>
    <property type="match status" value="1"/>
</dbReference>
<reference evidence="2" key="1">
    <citation type="submission" date="2023-03" db="EMBL/GenBank/DDBJ databases">
        <title>Synergistic degradation of erythromycin by symbiotic bacteria Ery-6A and Ery-6B and application in simulated water remediation.</title>
        <authorList>
            <person name="Xu S."/>
        </authorList>
    </citation>
    <scope>NUCLEOTIDE SEQUENCE</scope>
    <source>
        <strain evidence="2">Ery-6A</strain>
    </source>
</reference>
<evidence type="ECO:0000313" key="3">
    <source>
        <dbReference type="Proteomes" id="UP001219066"/>
    </source>
</evidence>
<sequence length="559" mass="63033">MKARLHHIAIANFKAFREFQLKLEGRHLLVYGANGAGKSSLYWALYTFLQSARKPKNGIAKYFDPAEPQNLLNLHEQKEPAPKTGEIALTLRDTATRNDTTFRISQADHGTHNQPAILKGDLASDFITYRFFFGFSHFRNSEKFDLWPLFEKEILPFCVSTGGQSPHDMWQRIKSGDPNPYNHVSVAGTNAYDSFKRNTQTFANVLPGIVDDISTEAQTFYDKHFAADDPAKVALKLAVTTPPSATGSNQKDFKFTLPVIEFGVQLDGTTVTKPQSFLNEAKLTQLALSIRFAASLVNLHESDLKLLVLDDLLVSLDMSNRMRVVEILLSDTFANYQKIILTHELGFFREFRRRIGSNHAEWQFVRLQGNAAQNIEAKSEKGDLEKAEDYLNGHDIEEAAMFLRKAAEDTAKRYREWAEGKALPPGQFFSLTENLRAAKNKLLEGIPASMYERVLKGTPKDHRELLISADDADLDGSAALQPADKGKLKSKRNDLRTVLKHDGWAKMEAVEAVDRVLEMTERVLNPASHGSATPLYEEEVRRAKKLIDRLEQVLLEAQR</sequence>
<proteinExistence type="predicted"/>
<dbReference type="PANTHER" id="PTHR32182:SF22">
    <property type="entry name" value="ATP-DEPENDENT ENDONUCLEASE, OLD FAMILY-RELATED"/>
    <property type="match status" value="1"/>
</dbReference>
<evidence type="ECO:0000313" key="2">
    <source>
        <dbReference type="EMBL" id="WFF82239.1"/>
    </source>
</evidence>
<name>A0AAX3SQ36_9BURK</name>
<protein>
    <submittedName>
        <fullName evidence="2">AAA family ATPase</fullName>
    </submittedName>
</protein>
<dbReference type="Gene3D" id="3.40.50.300">
    <property type="entry name" value="P-loop containing nucleotide triphosphate hydrolases"/>
    <property type="match status" value="2"/>
</dbReference>